<comment type="caution">
    <text evidence="10">The sequence shown here is derived from an EMBL/GenBank/DDBJ whole genome shotgun (WGS) entry which is preliminary data.</text>
</comment>
<dbReference type="Gene3D" id="2.70.98.10">
    <property type="match status" value="1"/>
</dbReference>
<dbReference type="PRINTS" id="PR00132">
    <property type="entry name" value="GLHYDRLASE2"/>
</dbReference>
<dbReference type="GO" id="GO:0030246">
    <property type="term" value="F:carbohydrate binding"/>
    <property type="evidence" value="ECO:0007669"/>
    <property type="project" value="InterPro"/>
</dbReference>
<dbReference type="Pfam" id="PF00754">
    <property type="entry name" value="F5_F8_type_C"/>
    <property type="match status" value="1"/>
</dbReference>
<dbReference type="PROSITE" id="PS00719">
    <property type="entry name" value="GLYCOSYL_HYDROL_F2_1"/>
    <property type="match status" value="1"/>
</dbReference>
<keyword evidence="4 7" id="KW-0378">Hydrolase</keyword>
<dbReference type="InterPro" id="IPR011013">
    <property type="entry name" value="Gal_mutarotase_sf_dom"/>
</dbReference>
<dbReference type="PANTHER" id="PTHR46323:SF2">
    <property type="entry name" value="BETA-GALACTOSIDASE"/>
    <property type="match status" value="1"/>
</dbReference>
<comment type="catalytic activity">
    <reaction evidence="1 7">
        <text>Hydrolysis of terminal non-reducing beta-D-galactose residues in beta-D-galactosides.</text>
        <dbReference type="EC" id="3.2.1.23"/>
    </reaction>
</comment>
<proteinExistence type="inferred from homology"/>
<keyword evidence="5 7" id="KW-0326">Glycosidase</keyword>
<evidence type="ECO:0000256" key="3">
    <source>
        <dbReference type="ARBA" id="ARBA00012756"/>
    </source>
</evidence>
<dbReference type="InterPro" id="IPR008979">
    <property type="entry name" value="Galactose-bd-like_sf"/>
</dbReference>
<dbReference type="InterPro" id="IPR004199">
    <property type="entry name" value="B-gal_small/dom_5"/>
</dbReference>
<dbReference type="PANTHER" id="PTHR46323">
    <property type="entry name" value="BETA-GALACTOSIDASE"/>
    <property type="match status" value="1"/>
</dbReference>
<sequence>MKTVRAFLFSMMCLAPALPLLGEAPDWENEEVTGINKEAPRASVLPAGDKTLSLNGDWKFKFSMTPDGRPADFFKPSYSVSGWDTVKVPSNWQLYGYGTAIYTNVPYPFKPNPPKVMGEPPRNWPAYKERNSVGSYRRDFNLPASWKGEQVMIRFDGVESAFYVWVNGRKVGYSEDSYTGGEFDLTPYVKPGRNTIAVEVYRWSDGSYLEDQDFLRLSGIFRDVTLFAQPQVHVRDLFLKAGLDRKDYTTGVLDGTFTIRNSGKKDIPAGMKLDYSIEGISTNLNWEGGSGSGRVQTDNRGRLDSGTLEVPAIPAGGEVQVALDRKFPGVKPWTAETPNLYKVTYSLNGKDPRSVNIGFRSVEIADNGAVLVNGKAVKFKGVNRHEAHPDYGRAIPREVMEKDVQIIKAHNINTVRCSHYPNHPYFYELCDRYGLYVMDEANCEAHGIRNSGMDISRKPSWKKAHVERNMSMVHRSKNHPSIVFWSLGNESGNGPNFEAASEAIRAYDDTRPLHYCEFPHGHKAVDMDSAMYPPVDRVENWGKQKTSRPFFVCEYAHSMGNALGNFKEYMEAFESSPRMVGGAIWDFVDQSLRANPAGNGIYKPAPFKGVTQAYGGMFGDRPNQANFCDNGIILGNRNTTAKTKEVKKVYQYMAFDRKDGSLTVRNKYFHKPLKGYTLYLVSLAPGGKHAVERMALPEAAPGKSVTVKLPSAAMQTGSLMVLADARFKLPEDVKELSAKQLEHVADECEAYEWFPAAVEKEASVKAPAALPAVSVRQGDPVVVQGKGFSASFKGGMLSALRYGSQDLILPGYPVALQAYRSPVDNDSWIRSKVEGKMKMQNMKAEYSDVKAAVISPGVARITAQFRTKGSDLSFSGEVAWTVFGNGVINASVRMYPSAKGEELLRLGVTFGMPAAYDQVEYLGLGPWDNYRDRRTCCWKDVFRTSVDDMFFAYSRPQDMGNRMETDWVALSRPKAAPALWVGSASPRAPLEVSILRYTPKELNNAKSLDRLPEKDKVIVNLDAFQMGLGGSSCGPRPLAKYQTLSEATPLGFVLAPTSALLNLARAGLGVPHSPVIERDGDGMVSLVSSTPGTEMKYSVNKGPEKTYRKPFKLPEGEVRAWAAAGKSGKVPPTSPGERKFALIKGQGEWKILSASSEEPDTGFAHFAIDGNPDTYWHTSYTNGLPGFPHSIAVDMGTRMKFTGFIYTPRMDKDKGLISQYTFSVSDDGQNWKEVKKGQFTYHYIRKDPAVQRIDFGKPVEARYFKLDARSPVKGGEQSATVAELNIITQ</sequence>
<dbReference type="InterPro" id="IPR017853">
    <property type="entry name" value="GH"/>
</dbReference>
<dbReference type="SMART" id="SM01038">
    <property type="entry name" value="Bgal_small_N"/>
    <property type="match status" value="1"/>
</dbReference>
<dbReference type="Pfam" id="PF02837">
    <property type="entry name" value="Glyco_hydro_2_N"/>
    <property type="match status" value="1"/>
</dbReference>
<dbReference type="Pfam" id="PF02836">
    <property type="entry name" value="Glyco_hydro_2_C"/>
    <property type="match status" value="1"/>
</dbReference>
<dbReference type="InterPro" id="IPR050347">
    <property type="entry name" value="Bact_Beta-galactosidase"/>
</dbReference>
<feature type="chain" id="PRO_5014854015" description="Beta-galactosidase" evidence="8">
    <location>
        <begin position="18"/>
        <end position="1289"/>
    </location>
</feature>
<evidence type="ECO:0000256" key="6">
    <source>
        <dbReference type="ARBA" id="ARBA00032230"/>
    </source>
</evidence>
<dbReference type="InterPro" id="IPR036156">
    <property type="entry name" value="Beta-gal/glucu_dom_sf"/>
</dbReference>
<dbReference type="InterPro" id="IPR006102">
    <property type="entry name" value="Ig-like_GH2"/>
</dbReference>
<dbReference type="SUPFAM" id="SSF74650">
    <property type="entry name" value="Galactose mutarotase-like"/>
    <property type="match status" value="1"/>
</dbReference>
<dbReference type="SUPFAM" id="SSF51445">
    <property type="entry name" value="(Trans)glycosidases"/>
    <property type="match status" value="1"/>
</dbReference>
<evidence type="ECO:0000259" key="9">
    <source>
        <dbReference type="PROSITE" id="PS50022"/>
    </source>
</evidence>
<evidence type="ECO:0000313" key="11">
    <source>
        <dbReference type="Proteomes" id="UP000236000"/>
    </source>
</evidence>
<dbReference type="InterPro" id="IPR006101">
    <property type="entry name" value="Glyco_hydro_2"/>
</dbReference>
<evidence type="ECO:0000256" key="4">
    <source>
        <dbReference type="ARBA" id="ARBA00022801"/>
    </source>
</evidence>
<dbReference type="EC" id="3.2.1.23" evidence="3 7"/>
<dbReference type="GO" id="GO:0009341">
    <property type="term" value="C:beta-galactosidase complex"/>
    <property type="evidence" value="ECO:0007669"/>
    <property type="project" value="InterPro"/>
</dbReference>
<dbReference type="RefSeq" id="WP_102714108.1">
    <property type="nucleotide sequence ID" value="NZ_PJKA01000012.1"/>
</dbReference>
<dbReference type="OrthoDB" id="9762066at2"/>
<dbReference type="EMBL" id="PJKA01000012">
    <property type="protein sequence ID" value="PNC17576.1"/>
    <property type="molecule type" value="Genomic_DNA"/>
</dbReference>
<protein>
    <recommendedName>
        <fullName evidence="3 7">Beta-galactosidase</fullName>
        <ecNumber evidence="3 7">3.2.1.23</ecNumber>
    </recommendedName>
    <alternativeName>
        <fullName evidence="6 7">Lactase</fullName>
    </alternativeName>
</protein>
<dbReference type="Gene3D" id="2.60.40.10">
    <property type="entry name" value="Immunoglobulins"/>
    <property type="match status" value="2"/>
</dbReference>
<feature type="domain" description="F5/8 type C" evidence="9">
    <location>
        <begin position="1135"/>
        <end position="1289"/>
    </location>
</feature>
<dbReference type="InterPro" id="IPR006103">
    <property type="entry name" value="Glyco_hydro_2_cat"/>
</dbReference>
<dbReference type="Gene3D" id="2.60.120.260">
    <property type="entry name" value="Galactose-binding domain-like"/>
    <property type="match status" value="2"/>
</dbReference>
<organism evidence="10 11">
    <name type="scientific">Akkermansia muciniphila</name>
    <dbReference type="NCBI Taxonomy" id="239935"/>
    <lineage>
        <taxon>Bacteria</taxon>
        <taxon>Pseudomonadati</taxon>
        <taxon>Verrucomicrobiota</taxon>
        <taxon>Verrucomicrobiia</taxon>
        <taxon>Verrucomicrobiales</taxon>
        <taxon>Akkermansiaceae</taxon>
        <taxon>Akkermansia</taxon>
    </lineage>
</organism>
<evidence type="ECO:0000256" key="8">
    <source>
        <dbReference type="SAM" id="SignalP"/>
    </source>
</evidence>
<evidence type="ECO:0000256" key="5">
    <source>
        <dbReference type="ARBA" id="ARBA00023295"/>
    </source>
</evidence>
<dbReference type="Pfam" id="PF02929">
    <property type="entry name" value="Bgal_small_N"/>
    <property type="match status" value="1"/>
</dbReference>
<gene>
    <name evidence="10" type="ORF">CXU22_07420</name>
</gene>
<dbReference type="PROSITE" id="PS50022">
    <property type="entry name" value="FA58C_3"/>
    <property type="match status" value="1"/>
</dbReference>
<evidence type="ECO:0000256" key="7">
    <source>
        <dbReference type="RuleBase" id="RU361154"/>
    </source>
</evidence>
<dbReference type="InterPro" id="IPR023230">
    <property type="entry name" value="Glyco_hydro_2_CS"/>
</dbReference>
<dbReference type="SUPFAM" id="SSF49303">
    <property type="entry name" value="beta-Galactosidase/glucuronidase domain"/>
    <property type="match status" value="2"/>
</dbReference>
<evidence type="ECO:0000313" key="10">
    <source>
        <dbReference type="EMBL" id="PNC17576.1"/>
    </source>
</evidence>
<dbReference type="InterPro" id="IPR006104">
    <property type="entry name" value="Glyco_hydro_2_N"/>
</dbReference>
<dbReference type="Proteomes" id="UP000236000">
    <property type="component" value="Unassembled WGS sequence"/>
</dbReference>
<dbReference type="GO" id="GO:0004565">
    <property type="term" value="F:beta-galactosidase activity"/>
    <property type="evidence" value="ECO:0007669"/>
    <property type="project" value="UniProtKB-EC"/>
</dbReference>
<dbReference type="SUPFAM" id="SSF49785">
    <property type="entry name" value="Galactose-binding domain-like"/>
    <property type="match status" value="2"/>
</dbReference>
<dbReference type="GO" id="GO:0005990">
    <property type="term" value="P:lactose catabolic process"/>
    <property type="evidence" value="ECO:0007669"/>
    <property type="project" value="TreeGrafter"/>
</dbReference>
<dbReference type="Gene3D" id="3.20.20.80">
    <property type="entry name" value="Glycosidases"/>
    <property type="match status" value="1"/>
</dbReference>
<name>A0A2N8HCG5_9BACT</name>
<keyword evidence="8" id="KW-0732">Signal</keyword>
<reference evidence="10 11" key="1">
    <citation type="journal article" date="2017" name="BMC Genomics">
        <title>Genome sequencing of 39 Akkermansia muciniphila isolates reveals its population structure, genomic and functional diverisity, and global distribution in mammalian gut microbiotas.</title>
        <authorList>
            <person name="Guo X."/>
            <person name="Li S."/>
            <person name="Zhang J."/>
            <person name="Wu F."/>
            <person name="Li X."/>
            <person name="Wu D."/>
            <person name="Zhang M."/>
            <person name="Ou Z."/>
            <person name="Jie Z."/>
            <person name="Yan Q."/>
            <person name="Li P."/>
            <person name="Yi J."/>
            <person name="Peng Y."/>
        </authorList>
    </citation>
    <scope>NUCLEOTIDE SEQUENCE [LARGE SCALE GENOMIC DNA]</scope>
    <source>
        <strain evidence="10 11">GP24</strain>
    </source>
</reference>
<dbReference type="Pfam" id="PF00703">
    <property type="entry name" value="Glyco_hydro_2"/>
    <property type="match status" value="1"/>
</dbReference>
<evidence type="ECO:0000256" key="2">
    <source>
        <dbReference type="ARBA" id="ARBA00007401"/>
    </source>
</evidence>
<dbReference type="InterPro" id="IPR014718">
    <property type="entry name" value="GH-type_carb-bd"/>
</dbReference>
<accession>A0A2N8HCG5</accession>
<dbReference type="InterPro" id="IPR013783">
    <property type="entry name" value="Ig-like_fold"/>
</dbReference>
<feature type="signal peptide" evidence="8">
    <location>
        <begin position="1"/>
        <end position="17"/>
    </location>
</feature>
<comment type="similarity">
    <text evidence="2 7">Belongs to the glycosyl hydrolase 2 family.</text>
</comment>
<dbReference type="InterPro" id="IPR000421">
    <property type="entry name" value="FA58C"/>
</dbReference>
<evidence type="ECO:0000256" key="1">
    <source>
        <dbReference type="ARBA" id="ARBA00001412"/>
    </source>
</evidence>